<evidence type="ECO:0000313" key="6">
    <source>
        <dbReference type="Proteomes" id="UP000288859"/>
    </source>
</evidence>
<comment type="similarity">
    <text evidence="1 3">Belongs to the type-B carboxylesterase/lipase family.</text>
</comment>
<protein>
    <recommendedName>
        <fullName evidence="3">Carboxylic ester hydrolase</fullName>
        <ecNumber evidence="3">3.1.1.-</ecNumber>
    </recommendedName>
</protein>
<dbReference type="VEuPathDB" id="FungiDB:PV10_07714"/>
<sequence>MARHIYTLGLIAALQGIVLGQGTLPQVDLGYEIHQAISLNETTQLYNFSNIRYAQAPVGELRFAAPVAPEGRNETPQNGSVGRICPQAYPAWGLIATEFTRAYVTGNLSSFNFTESEQELQALLASGANSSEEEPDPRISEDCLFLDVIVPRTIFDNANNLRRKRQNAGAPVLVWIYGGGYVAGEKNSYGSPAGLINASRADGGDGIIYVAMNYRLGAFGFLAGPSLQAEGGVSNAGLYDQRLALEWVQDNIHLFGGDPNQVTIIGESAGGGSIEHQITAFGGERGVPFQKAIVQSPAFAPVTSQYTQENTTQDFLALLNVSTIAEARNLSSEALIRANTLQVLTASYSNLVYGPVVDGVFAPSLPGLALARGSFAENVSVMVGHNTLESPSFSPPFVQTNEELTDFLSEMYASAPPEVIETLVTEIYPAEYNGTQPYSSGLERTLLIVQEGSFVCNNDYLNRAFDNQTYSYMFQVPPALHGQDVAYTFYDGQGSNLALGLLAPVAQVFQAILVNFAKNGDPNGPGVPNFPIYGENATMLAINATYIEPRPDNTANPRCAWWQESLLF</sequence>
<dbReference type="PROSITE" id="PS00122">
    <property type="entry name" value="CARBOXYLESTERASE_B_1"/>
    <property type="match status" value="1"/>
</dbReference>
<feature type="domain" description="Carboxylesterase type B" evidence="4">
    <location>
        <begin position="40"/>
        <end position="546"/>
    </location>
</feature>
<dbReference type="AlphaFoldDB" id="A0A438NE86"/>
<dbReference type="Pfam" id="PF00135">
    <property type="entry name" value="COesterase"/>
    <property type="match status" value="1"/>
</dbReference>
<organism evidence="5 6">
    <name type="scientific">Exophiala mesophila</name>
    <name type="common">Black yeast-like fungus</name>
    <dbReference type="NCBI Taxonomy" id="212818"/>
    <lineage>
        <taxon>Eukaryota</taxon>
        <taxon>Fungi</taxon>
        <taxon>Dikarya</taxon>
        <taxon>Ascomycota</taxon>
        <taxon>Pezizomycotina</taxon>
        <taxon>Eurotiomycetes</taxon>
        <taxon>Chaetothyriomycetidae</taxon>
        <taxon>Chaetothyriales</taxon>
        <taxon>Herpotrichiellaceae</taxon>
        <taxon>Exophiala</taxon>
    </lineage>
</organism>
<proteinExistence type="inferred from homology"/>
<dbReference type="SUPFAM" id="SSF53474">
    <property type="entry name" value="alpha/beta-Hydrolases"/>
    <property type="match status" value="1"/>
</dbReference>
<evidence type="ECO:0000256" key="1">
    <source>
        <dbReference type="ARBA" id="ARBA00005964"/>
    </source>
</evidence>
<gene>
    <name evidence="5" type="ORF">B0A52_01873</name>
</gene>
<accession>A0A438NE86</accession>
<dbReference type="InterPro" id="IPR050309">
    <property type="entry name" value="Type-B_Carboxylest/Lipase"/>
</dbReference>
<evidence type="ECO:0000256" key="2">
    <source>
        <dbReference type="ARBA" id="ARBA00022801"/>
    </source>
</evidence>
<evidence type="ECO:0000259" key="4">
    <source>
        <dbReference type="Pfam" id="PF00135"/>
    </source>
</evidence>
<feature type="signal peptide" evidence="3">
    <location>
        <begin position="1"/>
        <end position="20"/>
    </location>
</feature>
<dbReference type="InterPro" id="IPR019826">
    <property type="entry name" value="Carboxylesterase_B_AS"/>
</dbReference>
<dbReference type="InterPro" id="IPR019819">
    <property type="entry name" value="Carboxylesterase_B_CS"/>
</dbReference>
<dbReference type="InterPro" id="IPR029058">
    <property type="entry name" value="AB_hydrolase_fold"/>
</dbReference>
<dbReference type="EMBL" id="NAJM01000005">
    <property type="protein sequence ID" value="RVX74042.1"/>
    <property type="molecule type" value="Genomic_DNA"/>
</dbReference>
<dbReference type="PROSITE" id="PS00941">
    <property type="entry name" value="CARBOXYLESTERASE_B_2"/>
    <property type="match status" value="1"/>
</dbReference>
<comment type="caution">
    <text evidence="5">The sequence shown here is derived from an EMBL/GenBank/DDBJ whole genome shotgun (WGS) entry which is preliminary data.</text>
</comment>
<evidence type="ECO:0000313" key="5">
    <source>
        <dbReference type="EMBL" id="RVX74042.1"/>
    </source>
</evidence>
<dbReference type="Gene3D" id="3.40.50.1820">
    <property type="entry name" value="alpha/beta hydrolase"/>
    <property type="match status" value="1"/>
</dbReference>
<dbReference type="OrthoDB" id="408631at2759"/>
<keyword evidence="2 3" id="KW-0378">Hydrolase</keyword>
<keyword evidence="3" id="KW-0732">Signal</keyword>
<dbReference type="GO" id="GO:0016787">
    <property type="term" value="F:hydrolase activity"/>
    <property type="evidence" value="ECO:0007669"/>
    <property type="project" value="UniProtKB-KW"/>
</dbReference>
<name>A0A438NE86_EXOME</name>
<dbReference type="Proteomes" id="UP000288859">
    <property type="component" value="Unassembled WGS sequence"/>
</dbReference>
<dbReference type="PANTHER" id="PTHR11559">
    <property type="entry name" value="CARBOXYLESTERASE"/>
    <property type="match status" value="1"/>
</dbReference>
<reference evidence="5 6" key="1">
    <citation type="submission" date="2017-03" db="EMBL/GenBank/DDBJ databases">
        <title>Genomes of endolithic fungi from Antarctica.</title>
        <authorList>
            <person name="Coleine C."/>
            <person name="Masonjones S."/>
            <person name="Stajich J.E."/>
        </authorList>
    </citation>
    <scope>NUCLEOTIDE SEQUENCE [LARGE SCALE GENOMIC DNA]</scope>
    <source>
        <strain evidence="5 6">CCFEE 6314</strain>
    </source>
</reference>
<evidence type="ECO:0000256" key="3">
    <source>
        <dbReference type="RuleBase" id="RU361235"/>
    </source>
</evidence>
<dbReference type="EC" id="3.1.1.-" evidence="3"/>
<dbReference type="InterPro" id="IPR002018">
    <property type="entry name" value="CarbesteraseB"/>
</dbReference>
<feature type="chain" id="PRO_5018810142" description="Carboxylic ester hydrolase" evidence="3">
    <location>
        <begin position="21"/>
        <end position="568"/>
    </location>
</feature>